<dbReference type="Pfam" id="PF01433">
    <property type="entry name" value="Peptidase_M1"/>
    <property type="match status" value="1"/>
</dbReference>
<dbReference type="FunFam" id="1.10.390.10:FF:000011">
    <property type="entry name" value="Transcription initiation factor TFIID subunit"/>
    <property type="match status" value="1"/>
</dbReference>
<keyword evidence="6" id="KW-0539">Nucleus</keyword>
<evidence type="ECO:0000256" key="7">
    <source>
        <dbReference type="ARBA" id="ARBA00025346"/>
    </source>
</evidence>
<dbReference type="VEuPathDB" id="FungiDB:T552_00431"/>
<evidence type="ECO:0000259" key="11">
    <source>
        <dbReference type="Pfam" id="PF25577"/>
    </source>
</evidence>
<comment type="function">
    <text evidence="7">Functions as a component of the DNA-binding general transcription factor complex TFIID. Binding of TFIID to a promoter (with or without TATA element) is the initial step in pre-initiation complex (PIC) formation. TFIID plays a key role in the regulation of gene expression by RNA polymerase II through different activities such as transcription activator interaction, core promoter recognition and selectivity, TFIIA and TFIIB interaction, chromatin modification (histone acetylation by TAF1), facilitation of DNA opening and initiation of transcription.</text>
</comment>
<dbReference type="AlphaFoldDB" id="A0A0W4ZQS5"/>
<evidence type="ECO:0000256" key="4">
    <source>
        <dbReference type="ARBA" id="ARBA00023015"/>
    </source>
</evidence>
<dbReference type="InterPro" id="IPR014782">
    <property type="entry name" value="Peptidase_M1_dom"/>
</dbReference>
<dbReference type="SUPFAM" id="SSF55486">
    <property type="entry name" value="Metalloproteases ('zincins'), catalytic domain"/>
    <property type="match status" value="1"/>
</dbReference>
<dbReference type="Gene3D" id="2.60.40.1730">
    <property type="entry name" value="tricorn interacting facor f3 domain"/>
    <property type="match status" value="1"/>
</dbReference>
<evidence type="ECO:0000313" key="12">
    <source>
        <dbReference type="EMBL" id="KTW30719.1"/>
    </source>
</evidence>
<comment type="caution">
    <text evidence="12">The sequence shown here is derived from an EMBL/GenBank/DDBJ whole genome shotgun (WGS) entry which is preliminary data.</text>
</comment>
<feature type="domain" description="Transcription initiation factor TFIID subunit 2 Ig-like" evidence="10">
    <location>
        <begin position="573"/>
        <end position="756"/>
    </location>
</feature>
<feature type="domain" description="Transcription initiation factor TFIID subunit 2 TPR repeats" evidence="11">
    <location>
        <begin position="757"/>
        <end position="1045"/>
    </location>
</feature>
<dbReference type="CDD" id="cd09839">
    <property type="entry name" value="M1_like_TAF2"/>
    <property type="match status" value="1"/>
</dbReference>
<evidence type="ECO:0000256" key="5">
    <source>
        <dbReference type="ARBA" id="ARBA00023163"/>
    </source>
</evidence>
<organism evidence="12 13">
    <name type="scientific">Pneumocystis carinii (strain B80)</name>
    <name type="common">Rat pneumocystis pneumonia agent</name>
    <name type="synonym">Pneumocystis carinii f. sp. carinii</name>
    <dbReference type="NCBI Taxonomy" id="1408658"/>
    <lineage>
        <taxon>Eukaryota</taxon>
        <taxon>Fungi</taxon>
        <taxon>Dikarya</taxon>
        <taxon>Ascomycota</taxon>
        <taxon>Taphrinomycotina</taxon>
        <taxon>Pneumocystomycetes</taxon>
        <taxon>Pneumocystaceae</taxon>
        <taxon>Pneumocystis</taxon>
    </lineage>
</organism>
<sequence>MSDIDEDETCIGRGFSITHQKVMIDVDFMDRKLRGCTEMTIIPTDPLLRKIRINSYDCDIVSIHINEIEASFEYLFSKNELKLYKRSSVHQHHLLRKKFEAFHATFEYGNLSINIPKSVKIEAQDPKKNNETCIQTEEKEKEPDNLDDQVSAKDNIFSLFLPIVVKINYSVKNPSTGLTFVGCDIDDNKYPHVYTTHIPISAATSNWLPCIEGIWDRCTWDFEITVPKTLRDMWILSDSSKSLNGNHVYYDKDSIDDGHLLNEPNDHLEFKVICIGDQLDEFTTPENNHKKTVCFSLGSLVSSQFVSFAVGPFDEINLTNFCNTDKDDTLGCDSVEVLGYCLPGRVLELRNSCMFIYKAIDFFVREYGSYPYNVFKLCFVDDHPTSAVPCASMVIANNNLLFPPDIVDPIYSTTRILTFTLANQWIGVNIVPKHWNDIWLTIGLAYYITDLFLCKLMGNNDYRFRLKKAAEKVCEEDIGRPALADPKLIPPIDPFSIEFISLKAPVVLHILEKRLTKSGPSWGLSRIIPKLFLQAMGGNLINNTLSTSHFLKVSEKVSRISLDIFAQQWIHGQGYPRLRIIQRFNRKKMLIEIGIRQVQDVETPPKPLTITDFFDDAKYYVDNISIPSPLPVFTGTMTIRIHETDGTPYDHVVEIKEAFTKLDIQYNIKNKRLRKNQLKKQKKDMMDIDGLGDIDNDNDFGVQYFGNILQSEQEMKDWKLEEWPKEDEEKMSDEAFEWIRFDADFEWICLMWVNQPDYMYFSQLRQDRDVIAQYEAIQYFSNCKANSAYSTVLLRTLMDSRYYYGIRCEAALALVKCATEELNWLGWFHLFKAFQTNYCFPNSSISKSNNFSNLSEYYIQCVIPVAMSKIRDKNGNSLIQVKKFLADLLRYNDNSTNKFSDSYYICSLINSLASTLISENKESYEFNFNLNIPENKTIIETILSEIERLQKIDQLLPSFQNIISITSLKIKYNLSKAGVILFDFQEILRYTRLANYSLVRLTAFDVLLKLGGLRQSPFTRYVFSTMFNDKSPIVRRYLSFSVSEALALMALSDQQDQTPITTEQMIIEDDIDKAIEQKKRILVRANISGAIAALKQEIMEEETLKEELWACVNSDKLDYVVRLNFLNIISLLFDPKESRVITLKIPNSRPRLIAQIIGEGKLIIRKETTEKEFTENKKLPKIKIKISNIK</sequence>
<dbReference type="GO" id="GO:0045944">
    <property type="term" value="P:positive regulation of transcription by RNA polymerase II"/>
    <property type="evidence" value="ECO:0007669"/>
    <property type="project" value="EnsemblFungi"/>
</dbReference>
<evidence type="ECO:0000256" key="1">
    <source>
        <dbReference type="ARBA" id="ARBA00004123"/>
    </source>
</evidence>
<evidence type="ECO:0000259" key="9">
    <source>
        <dbReference type="Pfam" id="PF01433"/>
    </source>
</evidence>
<dbReference type="GO" id="GO:0016251">
    <property type="term" value="F:RNA polymerase II general transcription initiation factor activity"/>
    <property type="evidence" value="ECO:0007669"/>
    <property type="project" value="TreeGrafter"/>
</dbReference>
<dbReference type="InterPro" id="IPR037813">
    <property type="entry name" value="TAF2"/>
</dbReference>
<keyword evidence="13" id="KW-1185">Reference proteome</keyword>
<accession>A0A0W4ZQS5</accession>
<protein>
    <recommendedName>
        <fullName evidence="3">Transcription initiation factor TFIID subunit 2</fullName>
    </recommendedName>
    <alternativeName>
        <fullName evidence="8">TBP-associated factor 2</fullName>
    </alternativeName>
</protein>
<evidence type="ECO:0000256" key="2">
    <source>
        <dbReference type="ARBA" id="ARBA00010937"/>
    </source>
</evidence>
<dbReference type="GO" id="GO:0008237">
    <property type="term" value="F:metallopeptidase activity"/>
    <property type="evidence" value="ECO:0007669"/>
    <property type="project" value="InterPro"/>
</dbReference>
<dbReference type="Proteomes" id="UP000054454">
    <property type="component" value="Unassembled WGS sequence"/>
</dbReference>
<evidence type="ECO:0000259" key="10">
    <source>
        <dbReference type="Pfam" id="PF25316"/>
    </source>
</evidence>
<feature type="domain" description="Peptidase M1 membrane alanine aminopeptidase" evidence="9">
    <location>
        <begin position="359"/>
        <end position="473"/>
    </location>
</feature>
<dbReference type="OrthoDB" id="308861at2759"/>
<comment type="similarity">
    <text evidence="2">Belongs to the TAF2 family.</text>
</comment>
<name>A0A0W4ZQS5_PNEC8</name>
<dbReference type="PANTHER" id="PTHR15137:SF9">
    <property type="entry name" value="TRANSCRIPTION INITIATION FACTOR TFIID SUBUNIT 2"/>
    <property type="match status" value="1"/>
</dbReference>
<dbReference type="InterPro" id="IPR057345">
    <property type="entry name" value="Ig-like_TAF2"/>
</dbReference>
<dbReference type="PANTHER" id="PTHR15137">
    <property type="entry name" value="TRANSCRIPTION INITIATION FACTOR TFIID"/>
    <property type="match status" value="1"/>
</dbReference>
<dbReference type="GO" id="GO:0000976">
    <property type="term" value="F:transcription cis-regulatory region binding"/>
    <property type="evidence" value="ECO:0007669"/>
    <property type="project" value="TreeGrafter"/>
</dbReference>
<dbReference type="InterPro" id="IPR042097">
    <property type="entry name" value="Aminopeptidase_N-like_N_sf"/>
</dbReference>
<keyword evidence="4" id="KW-0805">Transcription regulation</keyword>
<dbReference type="GeneID" id="28935248"/>
<proteinExistence type="inferred from homology"/>
<evidence type="ECO:0000256" key="8">
    <source>
        <dbReference type="ARBA" id="ARBA00076306"/>
    </source>
</evidence>
<evidence type="ECO:0000313" key="13">
    <source>
        <dbReference type="Proteomes" id="UP000054454"/>
    </source>
</evidence>
<evidence type="ECO:0000256" key="3">
    <source>
        <dbReference type="ARBA" id="ARBA00017363"/>
    </source>
</evidence>
<dbReference type="InterPro" id="IPR027268">
    <property type="entry name" value="Peptidase_M4/M1_CTD_sf"/>
</dbReference>
<dbReference type="RefSeq" id="XP_018227315.1">
    <property type="nucleotide sequence ID" value="XM_018369046.1"/>
</dbReference>
<keyword evidence="5" id="KW-0804">Transcription</keyword>
<dbReference type="GO" id="GO:0008270">
    <property type="term" value="F:zinc ion binding"/>
    <property type="evidence" value="ECO:0007669"/>
    <property type="project" value="InterPro"/>
</dbReference>
<dbReference type="Pfam" id="PF25577">
    <property type="entry name" value="TPR_TAF2_C"/>
    <property type="match status" value="1"/>
</dbReference>
<dbReference type="Pfam" id="PF25316">
    <property type="entry name" value="TAF2_3rd"/>
    <property type="match status" value="1"/>
</dbReference>
<dbReference type="GO" id="GO:0005669">
    <property type="term" value="C:transcription factor TFIID complex"/>
    <property type="evidence" value="ECO:0007669"/>
    <property type="project" value="EnsemblFungi"/>
</dbReference>
<evidence type="ECO:0000256" key="6">
    <source>
        <dbReference type="ARBA" id="ARBA00023242"/>
    </source>
</evidence>
<dbReference type="SUPFAM" id="SSF63737">
    <property type="entry name" value="Leukotriene A4 hydrolase N-terminal domain"/>
    <property type="match status" value="1"/>
</dbReference>
<gene>
    <name evidence="12" type="ORF">T552_00431</name>
</gene>
<dbReference type="GO" id="GO:0003682">
    <property type="term" value="F:chromatin binding"/>
    <property type="evidence" value="ECO:0007669"/>
    <property type="project" value="EnsemblFungi"/>
</dbReference>
<dbReference type="InterPro" id="IPR057991">
    <property type="entry name" value="TPR_TAF2_C"/>
</dbReference>
<dbReference type="Gene3D" id="1.10.390.10">
    <property type="entry name" value="Neutral Protease Domain 2"/>
    <property type="match status" value="1"/>
</dbReference>
<comment type="subcellular location">
    <subcellularLocation>
        <location evidence="1">Nucleus</location>
    </subcellularLocation>
</comment>
<dbReference type="GO" id="GO:0006367">
    <property type="term" value="P:transcription initiation at RNA polymerase II promoter"/>
    <property type="evidence" value="ECO:0007669"/>
    <property type="project" value="TreeGrafter"/>
</dbReference>
<reference evidence="13" key="1">
    <citation type="journal article" date="2016" name="Nat. Commun.">
        <title>Genome analysis of three Pneumocystis species reveals adaptation mechanisms to life exclusively in mammalian hosts.</title>
        <authorList>
            <person name="Ma L."/>
            <person name="Chen Z."/>
            <person name="Huang D.W."/>
            <person name="Kutty G."/>
            <person name="Ishihara M."/>
            <person name="Wang H."/>
            <person name="Abouelleil A."/>
            <person name="Bishop L."/>
            <person name="Davey E."/>
            <person name="Deng R."/>
            <person name="Deng X."/>
            <person name="Fan L."/>
            <person name="Fantoni G."/>
            <person name="Fitzgerald M."/>
            <person name="Gogineni E."/>
            <person name="Goldberg J.M."/>
            <person name="Handley G."/>
            <person name="Hu X."/>
            <person name="Huber C."/>
            <person name="Jiao X."/>
            <person name="Jones K."/>
            <person name="Levin J.Z."/>
            <person name="Liu Y."/>
            <person name="Macdonald P."/>
            <person name="Melnikov A."/>
            <person name="Raley C."/>
            <person name="Sassi M."/>
            <person name="Sherman B.T."/>
            <person name="Song X."/>
            <person name="Sykes S."/>
            <person name="Tran B."/>
            <person name="Walsh L."/>
            <person name="Xia Y."/>
            <person name="Yang J."/>
            <person name="Young S."/>
            <person name="Zeng Q."/>
            <person name="Zheng X."/>
            <person name="Stephens R."/>
            <person name="Nusbaum C."/>
            <person name="Birren B.W."/>
            <person name="Azadi P."/>
            <person name="Lempicki R.A."/>
            <person name="Cuomo C.A."/>
            <person name="Kovacs J.A."/>
        </authorList>
    </citation>
    <scope>NUCLEOTIDE SEQUENCE [LARGE SCALE GENOMIC DNA]</scope>
    <source>
        <strain evidence="13">B80</strain>
    </source>
</reference>
<dbReference type="EMBL" id="LFVZ01000002">
    <property type="protein sequence ID" value="KTW30719.1"/>
    <property type="molecule type" value="Genomic_DNA"/>
</dbReference>